<dbReference type="InterPro" id="IPR001853">
    <property type="entry name" value="DSBA-like_thioredoxin_dom"/>
</dbReference>
<evidence type="ECO:0000313" key="3">
    <source>
        <dbReference type="Proteomes" id="UP001501371"/>
    </source>
</evidence>
<dbReference type="Pfam" id="PF01323">
    <property type="entry name" value="DSBA"/>
    <property type="match status" value="1"/>
</dbReference>
<organism evidence="2 3">
    <name type="scientific">Streptomyces hebeiensis</name>
    <dbReference type="NCBI Taxonomy" id="229486"/>
    <lineage>
        <taxon>Bacteria</taxon>
        <taxon>Bacillati</taxon>
        <taxon>Actinomycetota</taxon>
        <taxon>Actinomycetes</taxon>
        <taxon>Kitasatosporales</taxon>
        <taxon>Streptomycetaceae</taxon>
        <taxon>Streptomyces</taxon>
    </lineage>
</organism>
<evidence type="ECO:0000259" key="1">
    <source>
        <dbReference type="Pfam" id="PF01323"/>
    </source>
</evidence>
<protein>
    <submittedName>
        <fullName evidence="2">DsbA family oxidoreductase</fullName>
    </submittedName>
</protein>
<dbReference type="SUPFAM" id="SSF52833">
    <property type="entry name" value="Thioredoxin-like"/>
    <property type="match status" value="1"/>
</dbReference>
<dbReference type="PANTHER" id="PTHR13887">
    <property type="entry name" value="GLUTATHIONE S-TRANSFERASE KAPPA"/>
    <property type="match status" value="1"/>
</dbReference>
<gene>
    <name evidence="2" type="ORF">GCM10009654_49840</name>
</gene>
<dbReference type="InterPro" id="IPR036249">
    <property type="entry name" value="Thioredoxin-like_sf"/>
</dbReference>
<comment type="caution">
    <text evidence="2">The sequence shown here is derived from an EMBL/GenBank/DDBJ whole genome shotgun (WGS) entry which is preliminary data.</text>
</comment>
<evidence type="ECO:0000313" key="2">
    <source>
        <dbReference type="EMBL" id="GAA1186302.1"/>
    </source>
</evidence>
<dbReference type="Gene3D" id="3.40.30.10">
    <property type="entry name" value="Glutaredoxin"/>
    <property type="match status" value="1"/>
</dbReference>
<feature type="domain" description="DSBA-like thioredoxin" evidence="1">
    <location>
        <begin position="18"/>
        <end position="220"/>
    </location>
</feature>
<sequence length="231" mass="25648">MSSQSVSNDTSKTRTIDLDLWSDFVCAHCYYGTLRVINAVAQQPDPDVFKLRWRSFELDPRPAEARPKGDLYDYLARFNGSREAGRAAMEMIGAIAKSDGLPFHADKARPGNTVDAHRLIHLAGAEAPERQTEIARRFYSAYWTEGLPIADHDALVEMAEKTGLDPKRAREVLSGDEFADEVARDLQLARRLGVMGVPTVVVDRQWALSAGMPMESLSAQLTRLATEAREA</sequence>
<dbReference type="EMBL" id="BAAAKV010000050">
    <property type="protein sequence ID" value="GAA1186302.1"/>
    <property type="molecule type" value="Genomic_DNA"/>
</dbReference>
<proteinExistence type="predicted"/>
<reference evidence="2 3" key="1">
    <citation type="journal article" date="2019" name="Int. J. Syst. Evol. Microbiol.">
        <title>The Global Catalogue of Microorganisms (GCM) 10K type strain sequencing project: providing services to taxonomists for standard genome sequencing and annotation.</title>
        <authorList>
            <consortium name="The Broad Institute Genomics Platform"/>
            <consortium name="The Broad Institute Genome Sequencing Center for Infectious Disease"/>
            <person name="Wu L."/>
            <person name="Ma J."/>
        </authorList>
    </citation>
    <scope>NUCLEOTIDE SEQUENCE [LARGE SCALE GENOMIC DNA]</scope>
    <source>
        <strain evidence="2 3">JCM 12696</strain>
    </source>
</reference>
<dbReference type="CDD" id="cd03024">
    <property type="entry name" value="DsbA_FrnE"/>
    <property type="match status" value="1"/>
</dbReference>
<accession>A0ABN1V091</accession>
<dbReference type="RefSeq" id="WP_344280894.1">
    <property type="nucleotide sequence ID" value="NZ_BAAAKV010000050.1"/>
</dbReference>
<dbReference type="PANTHER" id="PTHR13887:SF41">
    <property type="entry name" value="THIOREDOXIN SUPERFAMILY PROTEIN"/>
    <property type="match status" value="1"/>
</dbReference>
<keyword evidence="3" id="KW-1185">Reference proteome</keyword>
<name>A0ABN1V091_9ACTN</name>
<dbReference type="Proteomes" id="UP001501371">
    <property type="component" value="Unassembled WGS sequence"/>
</dbReference>